<dbReference type="OrthoDB" id="406833at2759"/>
<keyword evidence="5" id="KW-1185">Reference proteome</keyword>
<dbReference type="RefSeq" id="XP_028473741.1">
    <property type="nucleotide sequence ID" value="XM_028618063.1"/>
</dbReference>
<dbReference type="PANTHER" id="PTHR24067">
    <property type="entry name" value="UBIQUITIN-CONJUGATING ENZYME E2"/>
    <property type="match status" value="1"/>
</dbReference>
<evidence type="ECO:0000259" key="3">
    <source>
        <dbReference type="PROSITE" id="PS51186"/>
    </source>
</evidence>
<dbReference type="Pfam" id="PF00179">
    <property type="entry name" value="UQ_con"/>
    <property type="match status" value="1"/>
</dbReference>
<dbReference type="Gene3D" id="3.40.630.30">
    <property type="match status" value="1"/>
</dbReference>
<accession>A0A427XIK8</accession>
<dbReference type="Proteomes" id="UP000279236">
    <property type="component" value="Unassembled WGS sequence"/>
</dbReference>
<dbReference type="FunFam" id="3.10.110.10:FF:000072">
    <property type="entry name" value="Ubiquitin-conjugating enzyme E2 W"/>
    <property type="match status" value="1"/>
</dbReference>
<dbReference type="InterPro" id="IPR050113">
    <property type="entry name" value="Ub_conjugating_enzyme"/>
</dbReference>
<dbReference type="PROSITE" id="PS51186">
    <property type="entry name" value="GNAT"/>
    <property type="match status" value="1"/>
</dbReference>
<dbReference type="SUPFAM" id="SSF54495">
    <property type="entry name" value="UBC-like"/>
    <property type="match status" value="1"/>
</dbReference>
<proteinExistence type="predicted"/>
<evidence type="ECO:0008006" key="6">
    <source>
        <dbReference type="Google" id="ProtNLM"/>
    </source>
</evidence>
<dbReference type="GeneID" id="39586865"/>
<dbReference type="Gene3D" id="3.10.110.10">
    <property type="entry name" value="Ubiquitin Conjugating Enzyme"/>
    <property type="match status" value="1"/>
</dbReference>
<evidence type="ECO:0000256" key="1">
    <source>
        <dbReference type="ARBA" id="ARBA00022786"/>
    </source>
</evidence>
<protein>
    <recommendedName>
        <fullName evidence="6">UBC core domain-containing protein</fullName>
    </recommendedName>
</protein>
<evidence type="ECO:0000313" key="5">
    <source>
        <dbReference type="Proteomes" id="UP000279236"/>
    </source>
</evidence>
<dbReference type="STRING" id="105984.A0A427XIK8"/>
<dbReference type="AlphaFoldDB" id="A0A427XIK8"/>
<feature type="domain" description="N-acetyltransferase" evidence="3">
    <location>
        <begin position="69"/>
        <end position="220"/>
    </location>
</feature>
<reference evidence="4 5" key="1">
    <citation type="submission" date="2018-11" db="EMBL/GenBank/DDBJ databases">
        <title>Genome sequence of Apiotrichum porosum DSM 27194.</title>
        <authorList>
            <person name="Aliyu H."/>
            <person name="Gorte O."/>
            <person name="Ochsenreither K."/>
        </authorList>
    </citation>
    <scope>NUCLEOTIDE SEQUENCE [LARGE SCALE GENOMIC DNA]</scope>
    <source>
        <strain evidence="4 5">DSM 27194</strain>
    </source>
</reference>
<dbReference type="GO" id="GO:0016747">
    <property type="term" value="F:acyltransferase activity, transferring groups other than amino-acyl groups"/>
    <property type="evidence" value="ECO:0007669"/>
    <property type="project" value="InterPro"/>
</dbReference>
<gene>
    <name evidence="4" type="ORF">EHS24_002322</name>
</gene>
<sequence length="359" mass="39817">MTRTLPLTYPAPVRRLTDPSPAAIEAAAVTLVAAFDNPTTRACNGEASEGIDIVRQRATLIEAIIDPRMEVLVIEEEQDVAALVFIIPPEFKRRPVDSLAPHNAALAALVTPELEAVGKKLDTALAQLKLDTFGPAVNEMYSIGRLATSPGHQRKGLGRILLDVILDRARNENRDIALVTPTPSVRDWYLRMGFHIHGKLDIELRVASLSSRRLMKELADIKGNGTPTGIALVSADNMEEWVFTIQVLGDETVYRGETFALRIRFGERYPIEYPEVTFLAHGQYKPPMHPHVYTNGHICASILGPEWSPVLNAVSVCITMQSMLASCKKKEWPKGNDSYVARAPANPKHTRWEYHDDTV</sequence>
<dbReference type="InterPro" id="IPR016181">
    <property type="entry name" value="Acyl_CoA_acyltransferase"/>
</dbReference>
<evidence type="ECO:0000259" key="2">
    <source>
        <dbReference type="PROSITE" id="PS50127"/>
    </source>
</evidence>
<dbReference type="SMART" id="SM00212">
    <property type="entry name" value="UBCc"/>
    <property type="match status" value="1"/>
</dbReference>
<dbReference type="SUPFAM" id="SSF55729">
    <property type="entry name" value="Acyl-CoA N-acyltransferases (Nat)"/>
    <property type="match status" value="1"/>
</dbReference>
<dbReference type="InterPro" id="IPR000182">
    <property type="entry name" value="GNAT_dom"/>
</dbReference>
<dbReference type="PROSITE" id="PS50127">
    <property type="entry name" value="UBC_2"/>
    <property type="match status" value="1"/>
</dbReference>
<evidence type="ECO:0000313" key="4">
    <source>
        <dbReference type="EMBL" id="RSH78594.1"/>
    </source>
</evidence>
<dbReference type="CDD" id="cd23808">
    <property type="entry name" value="UBCc_UBE2W"/>
    <property type="match status" value="1"/>
</dbReference>
<keyword evidence="1" id="KW-0833">Ubl conjugation pathway</keyword>
<dbReference type="Pfam" id="PF13508">
    <property type="entry name" value="Acetyltransf_7"/>
    <property type="match status" value="1"/>
</dbReference>
<dbReference type="CDD" id="cd04301">
    <property type="entry name" value="NAT_SF"/>
    <property type="match status" value="1"/>
</dbReference>
<dbReference type="InterPro" id="IPR016135">
    <property type="entry name" value="UBQ-conjugating_enzyme/RWD"/>
</dbReference>
<dbReference type="EMBL" id="RSCE01000012">
    <property type="protein sequence ID" value="RSH78594.1"/>
    <property type="molecule type" value="Genomic_DNA"/>
</dbReference>
<feature type="domain" description="UBC core" evidence="2">
    <location>
        <begin position="209"/>
        <end position="359"/>
    </location>
</feature>
<name>A0A427XIK8_9TREE</name>
<dbReference type="InterPro" id="IPR000608">
    <property type="entry name" value="UBC"/>
</dbReference>
<comment type="caution">
    <text evidence="4">The sequence shown here is derived from an EMBL/GenBank/DDBJ whole genome shotgun (WGS) entry which is preliminary data.</text>
</comment>
<organism evidence="4 5">
    <name type="scientific">Apiotrichum porosum</name>
    <dbReference type="NCBI Taxonomy" id="105984"/>
    <lineage>
        <taxon>Eukaryota</taxon>
        <taxon>Fungi</taxon>
        <taxon>Dikarya</taxon>
        <taxon>Basidiomycota</taxon>
        <taxon>Agaricomycotina</taxon>
        <taxon>Tremellomycetes</taxon>
        <taxon>Trichosporonales</taxon>
        <taxon>Trichosporonaceae</taxon>
        <taxon>Apiotrichum</taxon>
    </lineage>
</organism>